<evidence type="ECO:0000313" key="1">
    <source>
        <dbReference type="EMBL" id="TCW36357.1"/>
    </source>
</evidence>
<dbReference type="Proteomes" id="UP000295247">
    <property type="component" value="Unassembled WGS sequence"/>
</dbReference>
<dbReference type="RefSeq" id="WP_132229381.1">
    <property type="nucleotide sequence ID" value="NZ_NRRH01000045.1"/>
</dbReference>
<sequence length="142" mass="16016">MENQKTQSTTTPLGIDLLSFHANRLGFALERRRVIALEPADSTRAPHIAELLRLSSTTDERPAQHQRQLLLAHPAGALRVRVDEPISLDRVQAGDLHPLPPLLAARSRLPWLRALAWKNTPVMVLDPWHDAGWTDHWGRDGR</sequence>
<organism evidence="1 2">
    <name type="scientific">Marichromatium gracile</name>
    <name type="common">Chromatium gracile</name>
    <dbReference type="NCBI Taxonomy" id="1048"/>
    <lineage>
        <taxon>Bacteria</taxon>
        <taxon>Pseudomonadati</taxon>
        <taxon>Pseudomonadota</taxon>
        <taxon>Gammaproteobacteria</taxon>
        <taxon>Chromatiales</taxon>
        <taxon>Chromatiaceae</taxon>
        <taxon>Marichromatium</taxon>
    </lineage>
</organism>
<dbReference type="EMBL" id="SMDC01000004">
    <property type="protein sequence ID" value="TCW36357.1"/>
    <property type="molecule type" value="Genomic_DNA"/>
</dbReference>
<dbReference type="AlphaFoldDB" id="A0A4R4ABK1"/>
<protein>
    <submittedName>
        <fullName evidence="1">Uncharacterized protein</fullName>
    </submittedName>
</protein>
<name>A0A4R4ABK1_MARGR</name>
<proteinExistence type="predicted"/>
<reference evidence="1 2" key="1">
    <citation type="submission" date="2019-03" db="EMBL/GenBank/DDBJ databases">
        <title>Genomic Encyclopedia of Type Strains, Phase IV (KMG-IV): sequencing the most valuable type-strain genomes for metagenomic binning, comparative biology and taxonomic classification.</title>
        <authorList>
            <person name="Goeker M."/>
        </authorList>
    </citation>
    <scope>NUCLEOTIDE SEQUENCE [LARGE SCALE GENOMIC DNA]</scope>
    <source>
        <strain evidence="1 2">DSM 203</strain>
    </source>
</reference>
<evidence type="ECO:0000313" key="2">
    <source>
        <dbReference type="Proteomes" id="UP000295247"/>
    </source>
</evidence>
<comment type="caution">
    <text evidence="1">The sequence shown here is derived from an EMBL/GenBank/DDBJ whole genome shotgun (WGS) entry which is preliminary data.</text>
</comment>
<accession>A0A4R4ABK1</accession>
<gene>
    <name evidence="1" type="ORF">EDC29_104145</name>
</gene>